<accession>A0A856MGT3</accession>
<name>A0A856MGT3_9CYAN</name>
<keyword evidence="4" id="KW-1185">Reference proteome</keyword>
<sequence length="248" mass="28160">MFTCPKPNPQAKLRLFCFHHAGGGALSFRPWLNYLPSSVEVCLIELPGRGTRMKEALFTQFEPLIQALEKALLPSLNKPFVFFGHSMGAALSFELARRLYQNYRLTPLHLYVSGHRAPQIPDPEPPIHNLPEPAFLNELRRYNGTPKEVLDNSELMELLLPILRADFAVLENYLYTPSAPLDCSITAFGGLQDWKVTHEDLAAWQQQTNGAFSLQMFPGDHFFVYSSQSLLLQRLCKELHSYVSNLDV</sequence>
<proteinExistence type="inferred from homology"/>
<dbReference type="Gene3D" id="3.40.50.1820">
    <property type="entry name" value="alpha/beta hydrolase"/>
    <property type="match status" value="1"/>
</dbReference>
<dbReference type="AlphaFoldDB" id="A0A856MGT3"/>
<dbReference type="InterPro" id="IPR029058">
    <property type="entry name" value="AB_hydrolase_fold"/>
</dbReference>
<comment type="similarity">
    <text evidence="1">Belongs to the thioesterase family.</text>
</comment>
<dbReference type="InterPro" id="IPR001031">
    <property type="entry name" value="Thioesterase"/>
</dbReference>
<evidence type="ECO:0000259" key="2">
    <source>
        <dbReference type="Pfam" id="PF00975"/>
    </source>
</evidence>
<reference evidence="3 4" key="1">
    <citation type="submission" date="2018-06" db="EMBL/GenBank/DDBJ databases">
        <title>Comparative genomics of Brasilonema spp. strains.</title>
        <authorList>
            <person name="Alvarenga D.O."/>
            <person name="Fiore M.F."/>
            <person name="Varani A.M."/>
        </authorList>
    </citation>
    <scope>NUCLEOTIDE SEQUENCE [LARGE SCALE GENOMIC DNA]</scope>
    <source>
        <strain evidence="3 4">CENA114</strain>
    </source>
</reference>
<protein>
    <submittedName>
        <fullName evidence="3">Putative thioesterase</fullName>
    </submittedName>
</protein>
<evidence type="ECO:0000313" key="3">
    <source>
        <dbReference type="EMBL" id="QDL09464.1"/>
    </source>
</evidence>
<dbReference type="Pfam" id="PF00975">
    <property type="entry name" value="Thioesterase"/>
    <property type="match status" value="1"/>
</dbReference>
<feature type="domain" description="Thioesterase" evidence="2">
    <location>
        <begin position="14"/>
        <end position="237"/>
    </location>
</feature>
<dbReference type="InterPro" id="IPR012223">
    <property type="entry name" value="TEII"/>
</dbReference>
<dbReference type="GO" id="GO:0008610">
    <property type="term" value="P:lipid biosynthetic process"/>
    <property type="evidence" value="ECO:0007669"/>
    <property type="project" value="TreeGrafter"/>
</dbReference>
<dbReference type="Proteomes" id="UP000503129">
    <property type="component" value="Chromosome"/>
</dbReference>
<dbReference type="KEGG" id="bsen:DP114_17565"/>
<evidence type="ECO:0000256" key="1">
    <source>
        <dbReference type="ARBA" id="ARBA00007169"/>
    </source>
</evidence>
<evidence type="ECO:0000313" key="4">
    <source>
        <dbReference type="Proteomes" id="UP000503129"/>
    </source>
</evidence>
<dbReference type="PANTHER" id="PTHR11487:SF0">
    <property type="entry name" value="S-ACYL FATTY ACID SYNTHASE THIOESTERASE, MEDIUM CHAIN"/>
    <property type="match status" value="1"/>
</dbReference>
<dbReference type="PANTHER" id="PTHR11487">
    <property type="entry name" value="THIOESTERASE"/>
    <property type="match status" value="1"/>
</dbReference>
<gene>
    <name evidence="3" type="ORF">DP114_17565</name>
</gene>
<dbReference type="SUPFAM" id="SSF53474">
    <property type="entry name" value="alpha/beta-Hydrolases"/>
    <property type="match status" value="1"/>
</dbReference>
<organism evidence="3 4">
    <name type="scientific">Brasilonema sennae CENA114</name>
    <dbReference type="NCBI Taxonomy" id="415709"/>
    <lineage>
        <taxon>Bacteria</taxon>
        <taxon>Bacillati</taxon>
        <taxon>Cyanobacteriota</taxon>
        <taxon>Cyanophyceae</taxon>
        <taxon>Nostocales</taxon>
        <taxon>Scytonemataceae</taxon>
        <taxon>Brasilonema</taxon>
        <taxon>Bromeliae group (in: Brasilonema)</taxon>
    </lineage>
</organism>
<dbReference type="EMBL" id="CP030118">
    <property type="protein sequence ID" value="QDL09464.1"/>
    <property type="molecule type" value="Genomic_DNA"/>
</dbReference>
<dbReference type="RefSeq" id="WP_171976682.1">
    <property type="nucleotide sequence ID" value="NZ_CAWOXK010000001.1"/>
</dbReference>